<evidence type="ECO:0000313" key="1">
    <source>
        <dbReference type="EMBL" id="SVC91039.1"/>
    </source>
</evidence>
<gene>
    <name evidence="1" type="ORF">METZ01_LOCUS343893</name>
</gene>
<sequence>MCLPVFAANEIYITQVGTSNNFTLDILQDGDNNEVRLSVSHDNNNIDIDQVGDNNTISWVSYWGSGLGWGGDLDGSGNTLIFDQYNTLGSDTNRIGFHIPSNNNTIHLCQGKTFVDA</sequence>
<protein>
    <submittedName>
        <fullName evidence="1">Uncharacterized protein</fullName>
    </submittedName>
</protein>
<dbReference type="AlphaFoldDB" id="A0A382QZV7"/>
<reference evidence="1" key="1">
    <citation type="submission" date="2018-05" db="EMBL/GenBank/DDBJ databases">
        <authorList>
            <person name="Lanie J.A."/>
            <person name="Ng W.-L."/>
            <person name="Kazmierczak K.M."/>
            <person name="Andrzejewski T.M."/>
            <person name="Davidsen T.M."/>
            <person name="Wayne K.J."/>
            <person name="Tettelin H."/>
            <person name="Glass J.I."/>
            <person name="Rusch D."/>
            <person name="Podicherti R."/>
            <person name="Tsui H.-C.T."/>
            <person name="Winkler M.E."/>
        </authorList>
    </citation>
    <scope>NUCLEOTIDE SEQUENCE</scope>
</reference>
<name>A0A382QZV7_9ZZZZ</name>
<feature type="non-terminal residue" evidence="1">
    <location>
        <position position="117"/>
    </location>
</feature>
<organism evidence="1">
    <name type="scientific">marine metagenome</name>
    <dbReference type="NCBI Taxonomy" id="408172"/>
    <lineage>
        <taxon>unclassified sequences</taxon>
        <taxon>metagenomes</taxon>
        <taxon>ecological metagenomes</taxon>
    </lineage>
</organism>
<dbReference type="EMBL" id="UINC01118127">
    <property type="protein sequence ID" value="SVC91039.1"/>
    <property type="molecule type" value="Genomic_DNA"/>
</dbReference>
<accession>A0A382QZV7</accession>
<proteinExistence type="predicted"/>